<reference evidence="1" key="1">
    <citation type="submission" date="2016-10" db="EMBL/GenBank/DDBJ databases">
        <authorList>
            <person name="de Groot N.N."/>
        </authorList>
    </citation>
    <scope>NUCLEOTIDE SEQUENCE [LARGE SCALE GENOMIC DNA]</scope>
    <source>
        <strain evidence="1">DSM 28463</strain>
    </source>
</reference>
<dbReference type="AlphaFoldDB" id="A0A1I5A2A7"/>
<gene>
    <name evidence="1" type="ORF">SAMN04487859_1051</name>
    <name evidence="2" type="ORF">SAMN04487859_1181</name>
</gene>
<feature type="non-terminal residue" evidence="1">
    <location>
        <position position="55"/>
    </location>
</feature>
<proteinExistence type="predicted"/>
<dbReference type="EMBL" id="FOVP01000005">
    <property type="protein sequence ID" value="SFN56566.1"/>
    <property type="molecule type" value="Genomic_DNA"/>
</dbReference>
<evidence type="ECO:0000313" key="2">
    <source>
        <dbReference type="EMBL" id="SFO17557.1"/>
    </source>
</evidence>
<protein>
    <submittedName>
        <fullName evidence="1">Uncharacterized protein</fullName>
    </submittedName>
</protein>
<evidence type="ECO:0000313" key="3">
    <source>
        <dbReference type="Proteomes" id="UP000198599"/>
    </source>
</evidence>
<sequence length="55" mass="5651">MNDGEFLQTSQTPEAGHGAFSSSERLMRILGAIVQPASGHLAVSIADFLHGGAIG</sequence>
<evidence type="ECO:0000313" key="1">
    <source>
        <dbReference type="EMBL" id="SFN56566.1"/>
    </source>
</evidence>
<organism evidence="1 3">
    <name type="scientific">Roseovarius lutimaris</name>
    <dbReference type="NCBI Taxonomy" id="1005928"/>
    <lineage>
        <taxon>Bacteria</taxon>
        <taxon>Pseudomonadati</taxon>
        <taxon>Pseudomonadota</taxon>
        <taxon>Alphaproteobacteria</taxon>
        <taxon>Rhodobacterales</taxon>
        <taxon>Roseobacteraceae</taxon>
        <taxon>Roseovarius</taxon>
    </lineage>
</organism>
<reference evidence="3" key="2">
    <citation type="submission" date="2016-10" db="EMBL/GenBank/DDBJ databases">
        <authorList>
            <person name="Varghese N."/>
            <person name="Submissions S."/>
        </authorList>
    </citation>
    <scope>NUCLEOTIDE SEQUENCE [LARGE SCALE GENOMIC DNA]</scope>
    <source>
        <strain evidence="3">DSM 28463</strain>
    </source>
</reference>
<keyword evidence="3" id="KW-1185">Reference proteome</keyword>
<name>A0A1I5A2A7_9RHOB</name>
<accession>A0A1I5A2A7</accession>
<dbReference type="Proteomes" id="UP000198599">
    <property type="component" value="Unassembled WGS sequence"/>
</dbReference>
<dbReference type="EMBL" id="FOVP01000018">
    <property type="protein sequence ID" value="SFO17557.1"/>
    <property type="molecule type" value="Genomic_DNA"/>
</dbReference>